<dbReference type="Proteomes" id="UP001056539">
    <property type="component" value="Chromosome"/>
</dbReference>
<evidence type="ECO:0000256" key="5">
    <source>
        <dbReference type="ARBA" id="ARBA00049660"/>
    </source>
</evidence>
<dbReference type="Gene3D" id="1.20.1080.10">
    <property type="entry name" value="Glycerol uptake facilitator protein"/>
    <property type="match status" value="1"/>
</dbReference>
<comment type="similarity">
    <text evidence="5">Belongs to the FNT transporter (TC 1.A.16) family.</text>
</comment>
<organism evidence="7 8">
    <name type="scientific">Thermospira aquatica</name>
    <dbReference type="NCBI Taxonomy" id="2828656"/>
    <lineage>
        <taxon>Bacteria</taxon>
        <taxon>Pseudomonadati</taxon>
        <taxon>Spirochaetota</taxon>
        <taxon>Spirochaetia</taxon>
        <taxon>Brevinematales</taxon>
        <taxon>Thermospiraceae</taxon>
        <taxon>Thermospira</taxon>
    </lineage>
</organism>
<dbReference type="PROSITE" id="PS01006">
    <property type="entry name" value="FORMATE_NITRITE_TP_2"/>
    <property type="match status" value="1"/>
</dbReference>
<dbReference type="RefSeq" id="WP_271434366.1">
    <property type="nucleotide sequence ID" value="NZ_CP073355.1"/>
</dbReference>
<name>A0AAX3BAV7_9SPIR</name>
<evidence type="ECO:0000256" key="1">
    <source>
        <dbReference type="ARBA" id="ARBA00004141"/>
    </source>
</evidence>
<dbReference type="KEGG" id="taqu:KDW03_06955"/>
<sequence length="251" mass="27894">MYFENVNFFSDLSKKKVELLKKNFLGYLISSMLAGLYVGFGIVLILSIGGQLFLENSPFLKFIMGISFGIALTLVIFAGSELYTGNTMIMTFGVVNRNVKFLDLILVWIVSYIGNLIGSLFIAYLVYVSGSLNSFDLLLEKVSLAKGSLPILPLLIRGFLCNLLVCLAIWMSGRTKEDSAKIFLIFWCLFGFIGSGFEHSIANMSLLGMGVFQKSLSWGGFFYNLLWVTIGNTIAGVILAFSYYLISLRKN</sequence>
<keyword evidence="8" id="KW-1185">Reference proteome</keyword>
<dbReference type="InterPro" id="IPR024002">
    <property type="entry name" value="For/NO2_transpt_CS"/>
</dbReference>
<dbReference type="GO" id="GO:0015499">
    <property type="term" value="F:formate transmembrane transporter activity"/>
    <property type="evidence" value="ECO:0007669"/>
    <property type="project" value="TreeGrafter"/>
</dbReference>
<keyword evidence="3 6" id="KW-1133">Transmembrane helix</keyword>
<evidence type="ECO:0000313" key="7">
    <source>
        <dbReference type="EMBL" id="URA09240.1"/>
    </source>
</evidence>
<protein>
    <submittedName>
        <fullName evidence="7">Formate/nitrite transporter family protein</fullName>
    </submittedName>
</protein>
<dbReference type="AlphaFoldDB" id="A0AAX3BAV7"/>
<feature type="transmembrane region" description="Helical" evidence="6">
    <location>
        <begin position="104"/>
        <end position="127"/>
    </location>
</feature>
<comment type="subcellular location">
    <subcellularLocation>
        <location evidence="1">Membrane</location>
        <topology evidence="1">Multi-pass membrane protein</topology>
    </subcellularLocation>
</comment>
<dbReference type="EMBL" id="CP073355">
    <property type="protein sequence ID" value="URA09240.1"/>
    <property type="molecule type" value="Genomic_DNA"/>
</dbReference>
<dbReference type="PANTHER" id="PTHR30520">
    <property type="entry name" value="FORMATE TRANSPORTER-RELATED"/>
    <property type="match status" value="1"/>
</dbReference>
<evidence type="ECO:0000313" key="8">
    <source>
        <dbReference type="Proteomes" id="UP001056539"/>
    </source>
</evidence>
<feature type="transmembrane region" description="Helical" evidence="6">
    <location>
        <begin position="24"/>
        <end position="50"/>
    </location>
</feature>
<evidence type="ECO:0000256" key="2">
    <source>
        <dbReference type="ARBA" id="ARBA00022692"/>
    </source>
</evidence>
<gene>
    <name evidence="7" type="ORF">KDW03_06955</name>
</gene>
<dbReference type="PANTHER" id="PTHR30520:SF8">
    <property type="entry name" value="NITRITE TRANSPORTER NIRC"/>
    <property type="match status" value="1"/>
</dbReference>
<dbReference type="InterPro" id="IPR023271">
    <property type="entry name" value="Aquaporin-like"/>
</dbReference>
<feature type="transmembrane region" description="Helical" evidence="6">
    <location>
        <begin position="182"/>
        <end position="201"/>
    </location>
</feature>
<evidence type="ECO:0000256" key="3">
    <source>
        <dbReference type="ARBA" id="ARBA00022989"/>
    </source>
</evidence>
<feature type="transmembrane region" description="Helical" evidence="6">
    <location>
        <begin position="147"/>
        <end position="170"/>
    </location>
</feature>
<evidence type="ECO:0000256" key="6">
    <source>
        <dbReference type="SAM" id="Phobius"/>
    </source>
</evidence>
<dbReference type="Pfam" id="PF01226">
    <property type="entry name" value="Form_Nir_trans"/>
    <property type="match status" value="1"/>
</dbReference>
<dbReference type="InterPro" id="IPR000292">
    <property type="entry name" value="For/NO2_transpt"/>
</dbReference>
<keyword evidence="2 6" id="KW-0812">Transmembrane</keyword>
<reference evidence="7" key="2">
    <citation type="submission" date="2022-06" db="EMBL/GenBank/DDBJ databases">
        <title>Thermospira aquatica gen. nov., sp. nov.</title>
        <authorList>
            <person name="Ben Ali Gam Z."/>
            <person name="Labat M."/>
        </authorList>
    </citation>
    <scope>NUCLEOTIDE SEQUENCE</scope>
    <source>
        <strain evidence="7">F1F22</strain>
    </source>
</reference>
<dbReference type="GO" id="GO:0005886">
    <property type="term" value="C:plasma membrane"/>
    <property type="evidence" value="ECO:0007669"/>
    <property type="project" value="TreeGrafter"/>
</dbReference>
<accession>A0AAX3BAV7</accession>
<proteinExistence type="inferred from homology"/>
<feature type="transmembrane region" description="Helical" evidence="6">
    <location>
        <begin position="62"/>
        <end position="83"/>
    </location>
</feature>
<keyword evidence="4 6" id="KW-0472">Membrane</keyword>
<evidence type="ECO:0000256" key="4">
    <source>
        <dbReference type="ARBA" id="ARBA00023136"/>
    </source>
</evidence>
<feature type="transmembrane region" description="Helical" evidence="6">
    <location>
        <begin position="221"/>
        <end position="246"/>
    </location>
</feature>
<reference evidence="7" key="1">
    <citation type="submission" date="2021-04" db="EMBL/GenBank/DDBJ databases">
        <authorList>
            <person name="Postec A."/>
        </authorList>
    </citation>
    <scope>NUCLEOTIDE SEQUENCE</scope>
    <source>
        <strain evidence="7">F1F22</strain>
    </source>
</reference>